<accession>A0ABP9NDG5</accession>
<comment type="caution">
    <text evidence="4">The sequence shown here is derived from an EMBL/GenBank/DDBJ whole genome shotgun (WGS) entry which is preliminary data.</text>
</comment>
<name>A0ABP9NDG5_9GAMM</name>
<dbReference type="PANTHER" id="PTHR30545">
    <property type="entry name" value="SUGAR FERMENTATION STIMULATION PROTEIN A"/>
    <property type="match status" value="1"/>
</dbReference>
<evidence type="ECO:0000259" key="3">
    <source>
        <dbReference type="Pfam" id="PF17746"/>
    </source>
</evidence>
<dbReference type="EMBL" id="BAABHY010000015">
    <property type="protein sequence ID" value="GAA5115206.1"/>
    <property type="molecule type" value="Genomic_DNA"/>
</dbReference>
<dbReference type="Proteomes" id="UP001500171">
    <property type="component" value="Unassembled WGS sequence"/>
</dbReference>
<evidence type="ECO:0000313" key="4">
    <source>
        <dbReference type="EMBL" id="GAA5115206.1"/>
    </source>
</evidence>
<protein>
    <recommendedName>
        <fullName evidence="1">Sugar fermentation stimulation protein homolog</fullName>
    </recommendedName>
</protein>
<reference evidence="5" key="1">
    <citation type="journal article" date="2019" name="Int. J. Syst. Evol. Microbiol.">
        <title>The Global Catalogue of Microorganisms (GCM) 10K type strain sequencing project: providing services to taxonomists for standard genome sequencing and annotation.</title>
        <authorList>
            <consortium name="The Broad Institute Genomics Platform"/>
            <consortium name="The Broad Institute Genome Sequencing Center for Infectious Disease"/>
            <person name="Wu L."/>
            <person name="Ma J."/>
        </authorList>
    </citation>
    <scope>NUCLEOTIDE SEQUENCE [LARGE SCALE GENOMIC DNA]</scope>
    <source>
        <strain evidence="5">JCM 18050</strain>
    </source>
</reference>
<dbReference type="Gene3D" id="2.40.50.580">
    <property type="match status" value="1"/>
</dbReference>
<dbReference type="HAMAP" id="MF_00095">
    <property type="entry name" value="SfsA"/>
    <property type="match status" value="1"/>
</dbReference>
<dbReference type="Pfam" id="PF17746">
    <property type="entry name" value="SfsA_N"/>
    <property type="match status" value="1"/>
</dbReference>
<organism evidence="4 5">
    <name type="scientific">Orbus sasakiae</name>
    <dbReference type="NCBI Taxonomy" id="1078475"/>
    <lineage>
        <taxon>Bacteria</taxon>
        <taxon>Pseudomonadati</taxon>
        <taxon>Pseudomonadota</taxon>
        <taxon>Gammaproteobacteria</taxon>
        <taxon>Orbales</taxon>
        <taxon>Orbaceae</taxon>
        <taxon>Orbus</taxon>
    </lineage>
</organism>
<dbReference type="CDD" id="cd22359">
    <property type="entry name" value="SfsA-like_bacterial"/>
    <property type="match status" value="1"/>
</dbReference>
<comment type="similarity">
    <text evidence="1">Belongs to the SfsA family.</text>
</comment>
<evidence type="ECO:0000256" key="1">
    <source>
        <dbReference type="HAMAP-Rule" id="MF_00095"/>
    </source>
</evidence>
<keyword evidence="5" id="KW-1185">Reference proteome</keyword>
<dbReference type="RefSeq" id="WP_345492814.1">
    <property type="nucleotide sequence ID" value="NZ_BAABHY010000015.1"/>
</dbReference>
<dbReference type="InterPro" id="IPR041465">
    <property type="entry name" value="SfsA_N"/>
</dbReference>
<feature type="domain" description="Sugar fermentation stimulation protein C-terminal" evidence="2">
    <location>
        <begin position="84"/>
        <end position="224"/>
    </location>
</feature>
<dbReference type="InterPro" id="IPR040452">
    <property type="entry name" value="SfsA_C"/>
</dbReference>
<proteinExistence type="inferred from homology"/>
<gene>
    <name evidence="1 4" type="primary">sfsA</name>
    <name evidence="4" type="ORF">GCM10023211_25780</name>
</gene>
<evidence type="ECO:0000313" key="5">
    <source>
        <dbReference type="Proteomes" id="UP001500171"/>
    </source>
</evidence>
<dbReference type="PANTHER" id="PTHR30545:SF2">
    <property type="entry name" value="SUGAR FERMENTATION STIMULATION PROTEIN A"/>
    <property type="match status" value="1"/>
</dbReference>
<dbReference type="Gene3D" id="3.40.1350.60">
    <property type="match status" value="1"/>
</dbReference>
<dbReference type="Pfam" id="PF03749">
    <property type="entry name" value="SfsA"/>
    <property type="match status" value="1"/>
</dbReference>
<dbReference type="InterPro" id="IPR005224">
    <property type="entry name" value="SfsA"/>
</dbReference>
<dbReference type="NCBIfam" id="TIGR00230">
    <property type="entry name" value="sfsA"/>
    <property type="match status" value="1"/>
</dbReference>
<evidence type="ECO:0000259" key="2">
    <source>
        <dbReference type="Pfam" id="PF03749"/>
    </source>
</evidence>
<feature type="domain" description="SfsA N-terminal OB" evidence="3">
    <location>
        <begin position="13"/>
        <end position="80"/>
    </location>
</feature>
<sequence length="237" mass="26863">MHFPSPLQSGVLIKRYKRFLADILLPTNEIITIHCANTGAMTGCANPGDHVWYSTSDNPKRKLPYSWELTHTHDKYWICVNTSRANHIVKDAILANKIAQLAQYETLQSEVKYGQENSRIDLLLCDKTHGDCYVEVKSVTLFDAKNQFGYFPDAVTTRGQKHLRELIFMAQQGKRAVVFFMVLHTGITYFSPAKHIDPIYNQLLKEAINHGVEVLCYNAAISTQAITLNQPIPVIID</sequence>